<feature type="signal peptide" evidence="1">
    <location>
        <begin position="1"/>
        <end position="25"/>
    </location>
</feature>
<feature type="chain" id="PRO_5043923568" evidence="1">
    <location>
        <begin position="26"/>
        <end position="69"/>
    </location>
</feature>
<comment type="caution">
    <text evidence="2">The sequence shown here is derived from an EMBL/GenBank/DDBJ whole genome shotgun (WGS) entry which is preliminary data.</text>
</comment>
<evidence type="ECO:0000256" key="1">
    <source>
        <dbReference type="SAM" id="SignalP"/>
    </source>
</evidence>
<sequence>MSKISLMPGTLAGVLAISLPGTGCAVDSGALANRRCLPEQMMGPSEWAGQAGQTVTTDPAWIGLVNEQK</sequence>
<dbReference type="Proteomes" id="UP001489004">
    <property type="component" value="Unassembled WGS sequence"/>
</dbReference>
<dbReference type="AlphaFoldDB" id="A0AAW1Q4X4"/>
<dbReference type="EMBL" id="JALJOR010000006">
    <property type="protein sequence ID" value="KAK9815896.1"/>
    <property type="molecule type" value="Genomic_DNA"/>
</dbReference>
<accession>A0AAW1Q4X4</accession>
<keyword evidence="1" id="KW-0732">Signal</keyword>
<gene>
    <name evidence="2" type="ORF">WJX72_011569</name>
</gene>
<evidence type="ECO:0000313" key="3">
    <source>
        <dbReference type="Proteomes" id="UP001489004"/>
    </source>
</evidence>
<organism evidence="2 3">
    <name type="scientific">[Myrmecia] bisecta</name>
    <dbReference type="NCBI Taxonomy" id="41462"/>
    <lineage>
        <taxon>Eukaryota</taxon>
        <taxon>Viridiplantae</taxon>
        <taxon>Chlorophyta</taxon>
        <taxon>core chlorophytes</taxon>
        <taxon>Trebouxiophyceae</taxon>
        <taxon>Trebouxiales</taxon>
        <taxon>Trebouxiaceae</taxon>
        <taxon>Myrmecia</taxon>
    </lineage>
</organism>
<evidence type="ECO:0000313" key="2">
    <source>
        <dbReference type="EMBL" id="KAK9815896.1"/>
    </source>
</evidence>
<proteinExistence type="predicted"/>
<protein>
    <submittedName>
        <fullName evidence="2">Uncharacterized protein</fullName>
    </submittedName>
</protein>
<name>A0AAW1Q4X4_9CHLO</name>
<reference evidence="2 3" key="1">
    <citation type="journal article" date="2024" name="Nat. Commun.">
        <title>Phylogenomics reveals the evolutionary origins of lichenization in chlorophyte algae.</title>
        <authorList>
            <person name="Puginier C."/>
            <person name="Libourel C."/>
            <person name="Otte J."/>
            <person name="Skaloud P."/>
            <person name="Haon M."/>
            <person name="Grisel S."/>
            <person name="Petersen M."/>
            <person name="Berrin J.G."/>
            <person name="Delaux P.M."/>
            <person name="Dal Grande F."/>
            <person name="Keller J."/>
        </authorList>
    </citation>
    <scope>NUCLEOTIDE SEQUENCE [LARGE SCALE GENOMIC DNA]</scope>
    <source>
        <strain evidence="2 3">SAG 2043</strain>
    </source>
</reference>
<keyword evidence="3" id="KW-1185">Reference proteome</keyword>